<protein>
    <submittedName>
        <fullName evidence="2">Uncharacterized protein</fullName>
    </submittedName>
</protein>
<feature type="compositionally biased region" description="Basic and acidic residues" evidence="1">
    <location>
        <begin position="16"/>
        <end position="26"/>
    </location>
</feature>
<feature type="region of interest" description="Disordered" evidence="1">
    <location>
        <begin position="90"/>
        <end position="129"/>
    </location>
</feature>
<reference evidence="2 3" key="1">
    <citation type="submission" date="2024-01" db="EMBL/GenBank/DDBJ databases">
        <title>The genomes of 5 underutilized Papilionoideae crops provide insights into root nodulation and disease resistanc.</title>
        <authorList>
            <person name="Yuan L."/>
        </authorList>
    </citation>
    <scope>NUCLEOTIDE SEQUENCE [LARGE SCALE GENOMIC DNA]</scope>
    <source>
        <strain evidence="2">ZHUSHIDOU_FW_LH</strain>
        <tissue evidence="2">Leaf</tissue>
    </source>
</reference>
<gene>
    <name evidence="2" type="ORF">RIF29_21288</name>
</gene>
<dbReference type="AlphaFoldDB" id="A0AAN9F2R2"/>
<proteinExistence type="predicted"/>
<keyword evidence="3" id="KW-1185">Reference proteome</keyword>
<feature type="region of interest" description="Disordered" evidence="1">
    <location>
        <begin position="1"/>
        <end position="32"/>
    </location>
</feature>
<sequence length="129" mass="14617">MISSLVENDQKFAQQDSEKRGKEKKDKNKVKVGLPYDLKPEFALSEEEYDSASSEEDYGSSYGLKPEFASSKEDYGVGYGRKSKFVSHEKEYGSGYPKLQNNASGYGRKQEKGYGSGYPKKYDNSRGRY</sequence>
<name>A0AAN9F2R2_CROPI</name>
<feature type="compositionally biased region" description="Polar residues" evidence="1">
    <location>
        <begin position="1"/>
        <end position="15"/>
    </location>
</feature>
<evidence type="ECO:0000256" key="1">
    <source>
        <dbReference type="SAM" id="MobiDB-lite"/>
    </source>
</evidence>
<organism evidence="2 3">
    <name type="scientific">Crotalaria pallida</name>
    <name type="common">Smooth rattlebox</name>
    <name type="synonym">Crotalaria striata</name>
    <dbReference type="NCBI Taxonomy" id="3830"/>
    <lineage>
        <taxon>Eukaryota</taxon>
        <taxon>Viridiplantae</taxon>
        <taxon>Streptophyta</taxon>
        <taxon>Embryophyta</taxon>
        <taxon>Tracheophyta</taxon>
        <taxon>Spermatophyta</taxon>
        <taxon>Magnoliopsida</taxon>
        <taxon>eudicotyledons</taxon>
        <taxon>Gunneridae</taxon>
        <taxon>Pentapetalae</taxon>
        <taxon>rosids</taxon>
        <taxon>fabids</taxon>
        <taxon>Fabales</taxon>
        <taxon>Fabaceae</taxon>
        <taxon>Papilionoideae</taxon>
        <taxon>50 kb inversion clade</taxon>
        <taxon>genistoids sensu lato</taxon>
        <taxon>core genistoids</taxon>
        <taxon>Crotalarieae</taxon>
        <taxon>Crotalaria</taxon>
    </lineage>
</organism>
<feature type="compositionally biased region" description="Basic and acidic residues" evidence="1">
    <location>
        <begin position="120"/>
        <end position="129"/>
    </location>
</feature>
<accession>A0AAN9F2R2</accession>
<evidence type="ECO:0000313" key="2">
    <source>
        <dbReference type="EMBL" id="KAK7268587.1"/>
    </source>
</evidence>
<feature type="region of interest" description="Disordered" evidence="1">
    <location>
        <begin position="45"/>
        <end position="75"/>
    </location>
</feature>
<evidence type="ECO:0000313" key="3">
    <source>
        <dbReference type="Proteomes" id="UP001372338"/>
    </source>
</evidence>
<comment type="caution">
    <text evidence="2">The sequence shown here is derived from an EMBL/GenBank/DDBJ whole genome shotgun (WGS) entry which is preliminary data.</text>
</comment>
<feature type="compositionally biased region" description="Acidic residues" evidence="1">
    <location>
        <begin position="45"/>
        <end position="58"/>
    </location>
</feature>
<dbReference type="EMBL" id="JAYWIO010000004">
    <property type="protein sequence ID" value="KAK7268587.1"/>
    <property type="molecule type" value="Genomic_DNA"/>
</dbReference>
<dbReference type="Proteomes" id="UP001372338">
    <property type="component" value="Unassembled WGS sequence"/>
</dbReference>